<dbReference type="Proteomes" id="UP001322744">
    <property type="component" value="Chromosome"/>
</dbReference>
<organism evidence="3 4">
    <name type="scientific">Anaerocellum danielii</name>
    <dbReference type="NCBI Taxonomy" id="1387557"/>
    <lineage>
        <taxon>Bacteria</taxon>
        <taxon>Bacillati</taxon>
        <taxon>Bacillota</taxon>
        <taxon>Bacillota incertae sedis</taxon>
        <taxon>Caldicellulosiruptorales</taxon>
        <taxon>Caldicellulosiruptoraceae</taxon>
        <taxon>Anaerocellum</taxon>
    </lineage>
</organism>
<dbReference type="InterPro" id="IPR010095">
    <property type="entry name" value="Cas12f1-like_TNB"/>
</dbReference>
<name>A0ABZ0TZI1_9FIRM</name>
<dbReference type="RefSeq" id="WP_235375140.1">
    <property type="nucleotide sequence ID" value="NZ_CP139957.1"/>
</dbReference>
<feature type="domain" description="Cas12f1-like TNB" evidence="2">
    <location>
        <begin position="1"/>
        <end position="58"/>
    </location>
</feature>
<sequence>MIEQKAGFAGIEVVYVKENMTSQICPVCGSKNKPQDRRYECKSCGFKYHRDGVGAINIYGKYTGVSLVVGRLACPAGVRHKVHLRCPAVWNTHPWVKNHSAGKTA</sequence>
<accession>A0ABZ0TZI1</accession>
<gene>
    <name evidence="3" type="ORF">SOJ16_000033</name>
</gene>
<evidence type="ECO:0000259" key="2">
    <source>
        <dbReference type="Pfam" id="PF07282"/>
    </source>
</evidence>
<protein>
    <submittedName>
        <fullName evidence="3">Transposase</fullName>
    </submittedName>
</protein>
<evidence type="ECO:0000256" key="1">
    <source>
        <dbReference type="ARBA" id="ARBA00023125"/>
    </source>
</evidence>
<keyword evidence="4" id="KW-1185">Reference proteome</keyword>
<proteinExistence type="predicted"/>
<evidence type="ECO:0000313" key="3">
    <source>
        <dbReference type="EMBL" id="WPX08876.1"/>
    </source>
</evidence>
<dbReference type="EMBL" id="CP139957">
    <property type="protein sequence ID" value="WPX08876.1"/>
    <property type="molecule type" value="Genomic_DNA"/>
</dbReference>
<dbReference type="Pfam" id="PF07282">
    <property type="entry name" value="Cas12f1-like_TNB"/>
    <property type="match status" value="1"/>
</dbReference>
<keyword evidence="1" id="KW-0238">DNA-binding</keyword>
<reference evidence="3 4" key="1">
    <citation type="submission" date="2023-12" db="EMBL/GenBank/DDBJ databases">
        <authorList>
            <person name="Manesh M.J.H."/>
            <person name="Bing R.G."/>
            <person name="Willard D.J."/>
            <person name="Kelly R.M."/>
        </authorList>
    </citation>
    <scope>NUCLEOTIDE SEQUENCE [LARGE SCALE GENOMIC DNA]</scope>
    <source>
        <strain evidence="3 4">DSM 8977</strain>
    </source>
</reference>
<evidence type="ECO:0000313" key="4">
    <source>
        <dbReference type="Proteomes" id="UP001322744"/>
    </source>
</evidence>